<evidence type="ECO:0000313" key="2">
    <source>
        <dbReference type="EMBL" id="BAM29337.1"/>
    </source>
</evidence>
<dbReference type="EMBL" id="AB697990">
    <property type="protein sequence ID" value="BAM29337.1"/>
    <property type="molecule type" value="Genomic_DNA"/>
</dbReference>
<feature type="transmembrane region" description="Helical" evidence="1">
    <location>
        <begin position="169"/>
        <end position="192"/>
    </location>
</feature>
<proteinExistence type="predicted"/>
<keyword evidence="2" id="KW-0496">Mitochondrion</keyword>
<dbReference type="AlphaFoldDB" id="I7GYF1"/>
<protein>
    <submittedName>
        <fullName evidence="2">Uncharacterized protein</fullName>
    </submittedName>
</protein>
<geneLocation type="mitochondrion" evidence="2"/>
<name>I7GYF1_LENED</name>
<keyword evidence="1" id="KW-1133">Transmembrane helix</keyword>
<keyword evidence="1" id="KW-0472">Membrane</keyword>
<feature type="transmembrane region" description="Helical" evidence="1">
    <location>
        <begin position="217"/>
        <end position="243"/>
    </location>
</feature>
<reference evidence="2" key="1">
    <citation type="submission" date="2012-02" db="EMBL/GenBank/DDBJ databases">
        <title>The mitochondrial genome of the Basidiomycete Lentinula edodes (shiitake mushroom).</title>
        <authorList>
            <person name="Babasaki K."/>
            <person name="Miyazaki Y."/>
        </authorList>
    </citation>
    <scope>NUCLEOTIDE SEQUENCE</scope>
    <source>
        <strain evidence="2">AkiyamaA567_pro_pm_17</strain>
    </source>
</reference>
<accession>I7GYF1</accession>
<evidence type="ECO:0000256" key="1">
    <source>
        <dbReference type="SAM" id="Phobius"/>
    </source>
</evidence>
<sequence length="244" mass="27825">MRSNFNNIWKYVAGGGTVLGYQAWWDRMSNKSSASQMKSTITNVDAKLDIIKGQIDHCPDSVEKARLLAEYDDVKSGLKNLGGIHNRFFEKAQGLSENSEESKTLFNDYNDKFKAAFDKVSYHAEELEKSVNKIITKFMDDNSIIQKINEFKDYLATLSSTEICLVMNISISVFILTCLVSIIFAVYGNFLVEKFSLETKYPKLSKIINLRVKLQHLYIITNTLFIVASLILMFFVNLITLMYG</sequence>
<keyword evidence="1" id="KW-0812">Transmembrane</keyword>
<organism evidence="2">
    <name type="scientific">Lentinula edodes</name>
    <name type="common">Shiitake mushroom</name>
    <name type="synonym">Lentinus edodes</name>
    <dbReference type="NCBI Taxonomy" id="5353"/>
    <lineage>
        <taxon>Eukaryota</taxon>
        <taxon>Fungi</taxon>
        <taxon>Dikarya</taxon>
        <taxon>Basidiomycota</taxon>
        <taxon>Agaricomycotina</taxon>
        <taxon>Agaricomycetes</taxon>
        <taxon>Agaricomycetidae</taxon>
        <taxon>Agaricales</taxon>
        <taxon>Marasmiineae</taxon>
        <taxon>Omphalotaceae</taxon>
        <taxon>Lentinula</taxon>
    </lineage>
</organism>